<name>A0ABM4CJX2_HYDVU</name>
<dbReference type="PANTHER" id="PTHR45670">
    <property type="entry name" value="E3 UBIQUITIN-PROTEIN LIGASE TRIP12"/>
    <property type="match status" value="1"/>
</dbReference>
<dbReference type="Pfam" id="PF18410">
    <property type="entry name" value="BTHB"/>
    <property type="match status" value="1"/>
</dbReference>
<dbReference type="Gene3D" id="3.30.2410.10">
    <property type="entry name" value="Hect, E3 ligase catalytic domain"/>
    <property type="match status" value="1"/>
</dbReference>
<dbReference type="RefSeq" id="XP_065662063.1">
    <property type="nucleotide sequence ID" value="XM_065805991.1"/>
</dbReference>
<feature type="compositionally biased region" description="Basic and acidic residues" evidence="9">
    <location>
        <begin position="1715"/>
        <end position="1734"/>
    </location>
</feature>
<feature type="compositionally biased region" description="Acidic residues" evidence="9">
    <location>
        <begin position="1599"/>
        <end position="1621"/>
    </location>
</feature>
<feature type="region of interest" description="Disordered" evidence="9">
    <location>
        <begin position="1382"/>
        <end position="1402"/>
    </location>
</feature>
<dbReference type="Pfam" id="PF00632">
    <property type="entry name" value="HECT"/>
    <property type="match status" value="1"/>
</dbReference>
<feature type="repeat" description="ANK" evidence="6">
    <location>
        <begin position="420"/>
        <end position="452"/>
    </location>
</feature>
<comment type="similarity">
    <text evidence="2 8">Belongs to the UPL family. K-HECT subfamily.</text>
</comment>
<keyword evidence="6" id="KW-0040">ANK repeat</keyword>
<dbReference type="PANTHER" id="PTHR45670:SF1">
    <property type="entry name" value="E3 UBIQUITIN-PROTEIN LIGASE HECTD1"/>
    <property type="match status" value="1"/>
</dbReference>
<dbReference type="Pfam" id="PF12796">
    <property type="entry name" value="Ank_2"/>
    <property type="match status" value="1"/>
</dbReference>
<dbReference type="InterPro" id="IPR011989">
    <property type="entry name" value="ARM-like"/>
</dbReference>
<feature type="region of interest" description="Disordered" evidence="9">
    <location>
        <begin position="1595"/>
        <end position="1633"/>
    </location>
</feature>
<reference evidence="12" key="1">
    <citation type="submission" date="2025-08" db="UniProtKB">
        <authorList>
            <consortium name="RefSeq"/>
        </authorList>
    </citation>
    <scope>IDENTIFICATION</scope>
</reference>
<feature type="repeat" description="ANK" evidence="6">
    <location>
        <begin position="389"/>
        <end position="421"/>
    </location>
</feature>
<keyword evidence="4 8" id="KW-0808">Transferase</keyword>
<dbReference type="InterPro" id="IPR002110">
    <property type="entry name" value="Ankyrin_rpt"/>
</dbReference>
<dbReference type="Gene3D" id="2.60.120.260">
    <property type="entry name" value="Galactose-binding domain-like"/>
    <property type="match status" value="1"/>
</dbReference>
<feature type="compositionally biased region" description="Polar residues" evidence="9">
    <location>
        <begin position="1383"/>
        <end position="1395"/>
    </location>
</feature>
<dbReference type="InterPro" id="IPR012919">
    <property type="entry name" value="SUN_dom"/>
</dbReference>
<keyword evidence="3" id="KW-0597">Phosphoprotein</keyword>
<evidence type="ECO:0000256" key="7">
    <source>
        <dbReference type="PROSITE-ProRule" id="PRU00104"/>
    </source>
</evidence>
<protein>
    <recommendedName>
        <fullName evidence="8">E3 ubiquitin-protein ligase</fullName>
        <ecNumber evidence="8">2.3.2.26</ecNumber>
    </recommendedName>
</protein>
<dbReference type="InterPro" id="IPR041200">
    <property type="entry name" value="FKBP3_BTHB"/>
</dbReference>
<dbReference type="InterPro" id="IPR008979">
    <property type="entry name" value="Galactose-bd-like_sf"/>
</dbReference>
<feature type="region of interest" description="Disordered" evidence="9">
    <location>
        <begin position="1455"/>
        <end position="1496"/>
    </location>
</feature>
<dbReference type="InterPro" id="IPR016024">
    <property type="entry name" value="ARM-type_fold"/>
</dbReference>
<accession>A0ABM4CJX2</accession>
<dbReference type="Gene3D" id="3.90.1750.10">
    <property type="entry name" value="Hect, E3 ligase catalytic domains"/>
    <property type="match status" value="2"/>
</dbReference>
<feature type="compositionally biased region" description="Polar residues" evidence="9">
    <location>
        <begin position="1472"/>
        <end position="1484"/>
    </location>
</feature>
<evidence type="ECO:0000256" key="5">
    <source>
        <dbReference type="ARBA" id="ARBA00022786"/>
    </source>
</evidence>
<evidence type="ECO:0000256" key="9">
    <source>
        <dbReference type="SAM" id="MobiDB-lite"/>
    </source>
</evidence>
<feature type="domain" description="HECT" evidence="10">
    <location>
        <begin position="2251"/>
        <end position="2689"/>
    </location>
</feature>
<evidence type="ECO:0000256" key="1">
    <source>
        <dbReference type="ARBA" id="ARBA00000885"/>
    </source>
</evidence>
<dbReference type="InterPro" id="IPR000569">
    <property type="entry name" value="HECT_dom"/>
</dbReference>
<dbReference type="InterPro" id="IPR035983">
    <property type="entry name" value="Hect_E3_ubiquitin_ligase"/>
</dbReference>
<dbReference type="SUPFAM" id="SSF56204">
    <property type="entry name" value="Hect, E3 ligase catalytic domain"/>
    <property type="match status" value="1"/>
</dbReference>
<dbReference type="InterPro" id="IPR036770">
    <property type="entry name" value="Ankyrin_rpt-contain_sf"/>
</dbReference>
<gene>
    <name evidence="12" type="primary">LOC101239940</name>
</gene>
<dbReference type="SUPFAM" id="SSF48371">
    <property type="entry name" value="ARM repeat"/>
    <property type="match status" value="1"/>
</dbReference>
<comment type="catalytic activity">
    <reaction evidence="1 8">
        <text>S-ubiquitinyl-[E2 ubiquitin-conjugating enzyme]-L-cysteine + [acceptor protein]-L-lysine = [E2 ubiquitin-conjugating enzyme]-L-cysteine + N(6)-ubiquitinyl-[acceptor protein]-L-lysine.</text>
        <dbReference type="EC" id="2.3.2.26"/>
    </reaction>
</comment>
<evidence type="ECO:0000256" key="8">
    <source>
        <dbReference type="RuleBase" id="RU369009"/>
    </source>
</evidence>
<dbReference type="GeneID" id="101239940"/>
<dbReference type="InterPro" id="IPR045322">
    <property type="entry name" value="HECTD1/TRIP12-like"/>
</dbReference>
<evidence type="ECO:0000256" key="3">
    <source>
        <dbReference type="ARBA" id="ARBA00022553"/>
    </source>
</evidence>
<dbReference type="PROSITE" id="PS50297">
    <property type="entry name" value="ANK_REP_REGION"/>
    <property type="match status" value="2"/>
</dbReference>
<evidence type="ECO:0000256" key="6">
    <source>
        <dbReference type="PROSITE-ProRule" id="PRU00023"/>
    </source>
</evidence>
<feature type="region of interest" description="Disordered" evidence="9">
    <location>
        <begin position="1701"/>
        <end position="1746"/>
    </location>
</feature>
<comment type="function">
    <text evidence="8">E3 ubiquitin-protein ligase which accepts ubiquitin from an E2 ubiquitin-conjugating enzyme in the form of a thioester and then directly transfers the ubiquitin to targeted substrates.</text>
</comment>
<keyword evidence="5 7" id="KW-0833">Ubl conjugation pathway</keyword>
<dbReference type="CDD" id="cd21062">
    <property type="entry name" value="BTHB_HectD1"/>
    <property type="match status" value="1"/>
</dbReference>
<feature type="compositionally biased region" description="Basic and acidic residues" evidence="9">
    <location>
        <begin position="1806"/>
        <end position="1821"/>
    </location>
</feature>
<dbReference type="SMART" id="SM00248">
    <property type="entry name" value="ANK"/>
    <property type="match status" value="3"/>
</dbReference>
<evidence type="ECO:0000313" key="12">
    <source>
        <dbReference type="RefSeq" id="XP_065662063.1"/>
    </source>
</evidence>
<evidence type="ECO:0000313" key="11">
    <source>
        <dbReference type="Proteomes" id="UP001652625"/>
    </source>
</evidence>
<proteinExistence type="inferred from homology"/>
<dbReference type="Gene3D" id="1.25.40.20">
    <property type="entry name" value="Ankyrin repeat-containing domain"/>
    <property type="match status" value="1"/>
</dbReference>
<dbReference type="CDD" id="cd00078">
    <property type="entry name" value="HECTc"/>
    <property type="match status" value="1"/>
</dbReference>
<dbReference type="Pfam" id="PF07738">
    <property type="entry name" value="Sad1_UNC"/>
    <property type="match status" value="1"/>
</dbReference>
<feature type="region of interest" description="Disordered" evidence="9">
    <location>
        <begin position="1797"/>
        <end position="1858"/>
    </location>
</feature>
<feature type="compositionally biased region" description="Acidic residues" evidence="9">
    <location>
        <begin position="1822"/>
        <end position="1851"/>
    </location>
</feature>
<sequence length="2689" mass="302455">MSEIDPEILLEWLSMGNGDERDMQVIALEQLCMLLLMSDNVDRCFESCPPRSFLPALCHIFMDETTPDSILEVTARAITYYLDVSAECSRRIVTVDGAVKAICARLVLVDVTSRTSKDLAEQCVKVLELMCTREAGAIYEAGGLGSMLTFIREYSTHIHKDTLHSAMSVVARLCGKMETTDENLESCTDSLSKLLHHTDNYVADSSLKCFACVTDRFIRRGVDPAPLAKHGLTDELIKKLISAATSCSLNAPNNLNSGMSESRNSSGNVSIIVSVLLMLCRGSPSVTHDLLRSNLLEAIETAMKGDERCVLDIMRLVDFLLILLFEGRDALPKSYPSVARGQVNSSRKAEVSGEKSHRHLIDCIRSKDTEALIEAVESNAFDVNFMDDVGQTLLNWASAFGTLEMVEYLCEKGSDVNRGQRSSSLHYAACFGRPAVAKVLLKYGANPELREEDGKTPLDKARERNDEGHKEVVRILQTPGEWIGSSIAKQNKNGATTEDASLSKEKFSAVETLGLEEKIKGDPEMAPVYMKKLVPVFASTYQNTLVLSIKKATLSVLRKIINFIPSSLMAEVASGNVAAQLTDVVATALSIEGDDEGHITAFYCVQDMMSKGEGIFLIHFVRLGVLQKITEIASELDNQHQEQLIDSNVSKIVEPTIPLEDAVKLQHSHAYHWHEWCIAKGRDCLYLWSDFCAIELSNGSNGWFRFVLDNKLATMYSSGSPEVGSSTSESRTEFLDKLQKVRSAIPSTVVSQPILSKVGVPAITVGNWTLSCQVDNQLNIVNTDGQQTTILKEDLPGFLFESNRGTKHTFTAETSLGPDFAYSWNNKSGKKFQSKKAQTRMKLVLMAHNIYCKYFKNADMTPHGSIATLNKISKILNDSLMLNENSNDSYKEILHKCLQELLTLLQDEPMLSAYEIQTSGLVTALNNCLNRALSTTTFLKENSSVVDTFKQVFFADLNNRNNCVSPAVILVKKLIMVLESSEKLPVVTYESIGGGSCLQILLRRLRFKLDCGSHSINLIDKSGRYIKMEPLTTVKEVEKFLNKMVAKQWFDFERQSYSFVKQLKESSSPIIFEYENDFDENGIIYWLGTNGKSVKEWVNPGSHNIVLISSSEGKDLPYGHLENIIGRDSAPVNCHTNDDKAAWFSIDLGVHVIPTAYTLRHARGYGRSALRNWLFQVSKDGVSWLTLKKHENDESLKEPGSTTTWPLNMPDSALNETQGWHFVRLQQNGPNASGQTHYLSVSGFELYGKVTGVLEQLHDINVSSHREDFHKKNRTLPLSRNTSLGNKERSDWKSLRQRSCLKTKANKKDSDWVDVCWAENFTSKTNLENNFNVKVVDISDPHVQVAMLEAEKRHKNESNKYRQTTLDSALRQVVMSFGKHSLNENQSAGKNSNSNRNEDQKQVGSRLDIANLQFLMAVEDLLDSSSSDVVANALVEAACLRVDQLKTAIKPFRNNLYSSKGRPTPTAEGSRESSLPDTGVNTPSPNTPPNGKITDPIAADSVVENQESLSQRKDVLKEEFNSSSSDCLAQIKKISSSISDVFDSMRLSDPSETGIGDGFVNEQPVGSFSVAENNFLNGNQHIPESSALDLLSETNDVNSDTDEDEEIGEQAENDDDEEFEKEENQNAVEDQNEYNSCDSEIISEIKSDEIVNKNPRQTDAEKSLTDEMYNETIRSALKLLSGELTNESNNRIADLMNNIAKDRQDKNNTQSTDCTTRESELQIDDIKESKKVEPENVSLNENENKKTVLEIKAKPKNALNSKSAAKEISEKTQEDEDNELYTLEEMLQEHSDKLKKIESKNLQSNVKKDEQEGNEQERNDIESMEVDDDNEEDEDFDEDDIENEDDQDEVYEPLNGGRLERHYDHQRRIWDNDLVIKCHHNALVPAFDPRPGRVNVQQTQDIQIPDNEEFKKCSLSNCSNIRLFLRGFSAAGGQEIEIPLDNPEATVFSYLQTLVLHGVTGANVTDKLRKVWEPIYTIIYKSTENNLTDDCIEKDKKETCLYSSNIKWTVDYVKENIGSLELPKSDVINYLQQNGTNEFLKKWKLVGSARVCRRQRNCAALFSAYKDYAKFKHQEELESLDTENKSLKIEKPAQKSIDDLASIHHILDVIKSMFRLSEEFIDNESGYAVADDYLSKKLTNKLMQQIQDPIALTTGSFPLWCEYLVINYPMLFPFETRKLFFRATAFGCSRSIVWLQNMQDAALERSRGHPTRRLETQEFRLGRLKHERVTVPRGKNLLETAIKLMNFHAERKAILEVEFEGEEGTGLGPSLEFYALVALSIQLNDLSLWVTTDQLSSHVDDSDTMLEVNKYCLHPNGLFPAPYPQSSERMDSICSLFTFFGIFLAKCLQDNRLIDLPLSQPFFKMLCAAKGKYSRMCRTLSNASDISSVVYTDGVHSYDELSDDVFDIKADGTEKLDSHYFSDVLTYNDFEKIHPDKAVFVKVLCTYINKRKAIINDAALSSVEKSEQLEKLMIVSEHGHECKLEDVGLTFEYVPSSSIYGFHSVELKPGGANELVTGENAEEYIKLLIDFTMHRGIAQQLEAFKDGFNRVFSIEKLHAFKPKELQLMLCGEQNPQWTREELMNFTEPKYGYHKESPGFLRFINVLLDMNGKERKEFLQFATGCSSLPPGGISNLYPRLTVVKKEDEGDGSFPSVNTCVHYLKLPEYSSEQLLKEKLLAATKEKGFYLN</sequence>
<keyword evidence="11" id="KW-1185">Reference proteome</keyword>
<dbReference type="Gene3D" id="1.10.720.80">
    <property type="match status" value="1"/>
</dbReference>
<dbReference type="PROSITE" id="PS50237">
    <property type="entry name" value="HECT"/>
    <property type="match status" value="1"/>
</dbReference>
<dbReference type="SUPFAM" id="SSF48403">
    <property type="entry name" value="Ankyrin repeat"/>
    <property type="match status" value="1"/>
</dbReference>
<comment type="pathway">
    <text evidence="8">Protein modification; protein ubiquitination.</text>
</comment>
<evidence type="ECO:0000256" key="2">
    <source>
        <dbReference type="ARBA" id="ARBA00006331"/>
    </source>
</evidence>
<dbReference type="Proteomes" id="UP001652625">
    <property type="component" value="Chromosome 09"/>
</dbReference>
<dbReference type="SUPFAM" id="SSF49785">
    <property type="entry name" value="Galactose-binding domain-like"/>
    <property type="match status" value="1"/>
</dbReference>
<dbReference type="EC" id="2.3.2.26" evidence="8"/>
<feature type="active site" description="Glycyl thioester intermediate" evidence="7">
    <location>
        <position position="2658"/>
    </location>
</feature>
<evidence type="ECO:0000256" key="4">
    <source>
        <dbReference type="ARBA" id="ARBA00022679"/>
    </source>
</evidence>
<organism evidence="11 12">
    <name type="scientific">Hydra vulgaris</name>
    <name type="common">Hydra</name>
    <name type="synonym">Hydra attenuata</name>
    <dbReference type="NCBI Taxonomy" id="6087"/>
    <lineage>
        <taxon>Eukaryota</taxon>
        <taxon>Metazoa</taxon>
        <taxon>Cnidaria</taxon>
        <taxon>Hydrozoa</taxon>
        <taxon>Hydroidolina</taxon>
        <taxon>Anthoathecata</taxon>
        <taxon>Aplanulata</taxon>
        <taxon>Hydridae</taxon>
        <taxon>Hydra</taxon>
    </lineage>
</organism>
<dbReference type="Gene3D" id="3.30.2160.10">
    <property type="entry name" value="Hect, E3 ligase catalytic domain"/>
    <property type="match status" value="1"/>
</dbReference>
<dbReference type="SMART" id="SM00119">
    <property type="entry name" value="HECTc"/>
    <property type="match status" value="1"/>
</dbReference>
<dbReference type="PROSITE" id="PS50088">
    <property type="entry name" value="ANK_REPEAT"/>
    <property type="match status" value="2"/>
</dbReference>
<evidence type="ECO:0000259" key="10">
    <source>
        <dbReference type="PROSITE" id="PS50237"/>
    </source>
</evidence>
<dbReference type="Gene3D" id="1.25.10.10">
    <property type="entry name" value="Leucine-rich Repeat Variant"/>
    <property type="match status" value="1"/>
</dbReference>